<proteinExistence type="predicted"/>
<evidence type="ECO:0000256" key="2">
    <source>
        <dbReference type="ARBA" id="ARBA00023002"/>
    </source>
</evidence>
<evidence type="ECO:0000313" key="6">
    <source>
        <dbReference type="EMBL" id="TSH90344.1"/>
    </source>
</evidence>
<dbReference type="OrthoDB" id="753054at2"/>
<dbReference type="InterPro" id="IPR050411">
    <property type="entry name" value="AlphaKG_dependent_hydroxylases"/>
</dbReference>
<gene>
    <name evidence="6" type="ORF">FOZ76_21200</name>
</gene>
<organism evidence="6 7">
    <name type="scientific">Verticiella sediminum</name>
    <dbReference type="NCBI Taxonomy" id="1247510"/>
    <lineage>
        <taxon>Bacteria</taxon>
        <taxon>Pseudomonadati</taxon>
        <taxon>Pseudomonadota</taxon>
        <taxon>Betaproteobacteria</taxon>
        <taxon>Burkholderiales</taxon>
        <taxon>Alcaligenaceae</taxon>
        <taxon>Verticiella</taxon>
    </lineage>
</organism>
<dbReference type="SUPFAM" id="SSF51197">
    <property type="entry name" value="Clavaminate synthase-like"/>
    <property type="match status" value="1"/>
</dbReference>
<dbReference type="EMBL" id="VLTJ01000039">
    <property type="protein sequence ID" value="TSH90344.1"/>
    <property type="molecule type" value="Genomic_DNA"/>
</dbReference>
<dbReference type="AlphaFoldDB" id="A0A556ABS6"/>
<reference evidence="6 7" key="1">
    <citation type="submission" date="2019-07" db="EMBL/GenBank/DDBJ databases">
        <title>Qingshengfaniella alkalisoli gen. nov., sp. nov., isolated from saline soil.</title>
        <authorList>
            <person name="Xu L."/>
            <person name="Huang X.-X."/>
            <person name="Sun J.-Q."/>
        </authorList>
    </citation>
    <scope>NUCLEOTIDE SEQUENCE [LARGE SCALE GENOMIC DNA]</scope>
    <source>
        <strain evidence="6 7">DSM 27279</strain>
    </source>
</reference>
<keyword evidence="6" id="KW-0223">Dioxygenase</keyword>
<dbReference type="InterPro" id="IPR042098">
    <property type="entry name" value="TauD-like_sf"/>
</dbReference>
<dbReference type="PANTHER" id="PTHR10696">
    <property type="entry name" value="GAMMA-BUTYROBETAINE HYDROXYLASE-RELATED"/>
    <property type="match status" value="1"/>
</dbReference>
<dbReference type="InterPro" id="IPR003819">
    <property type="entry name" value="TauD/TfdA-like"/>
</dbReference>
<comment type="caution">
    <text evidence="6">The sequence shown here is derived from an EMBL/GenBank/DDBJ whole genome shotgun (WGS) entry which is preliminary data.</text>
</comment>
<keyword evidence="7" id="KW-1185">Reference proteome</keyword>
<dbReference type="GO" id="GO:0017000">
    <property type="term" value="P:antibiotic biosynthetic process"/>
    <property type="evidence" value="ECO:0007669"/>
    <property type="project" value="UniProtKB-KW"/>
</dbReference>
<feature type="domain" description="TauD/TfdA-like" evidence="5">
    <location>
        <begin position="62"/>
        <end position="312"/>
    </location>
</feature>
<feature type="region of interest" description="Disordered" evidence="4">
    <location>
        <begin position="1"/>
        <end position="20"/>
    </location>
</feature>
<protein>
    <submittedName>
        <fullName evidence="6">TauD/TfdA family dioxygenase</fullName>
    </submittedName>
</protein>
<dbReference type="Gene3D" id="3.60.130.10">
    <property type="entry name" value="Clavaminate synthase-like"/>
    <property type="match status" value="1"/>
</dbReference>
<evidence type="ECO:0000256" key="3">
    <source>
        <dbReference type="ARBA" id="ARBA00023194"/>
    </source>
</evidence>
<dbReference type="RefSeq" id="WP_143950260.1">
    <property type="nucleotide sequence ID" value="NZ_BAABMB010000003.1"/>
</dbReference>
<evidence type="ECO:0000259" key="5">
    <source>
        <dbReference type="Pfam" id="PF02668"/>
    </source>
</evidence>
<sequence>MAELSHTPVTGPAVWRPDDAGSDPSTWRYVLDAAQQDALREAAVRYAHVELADLKAGDVRALLAPLVPLAEQLKRDLGSRGFALVRGVPIHDMDQHGAGRAFWALGMLLGTGLTQNADGDLLCPVTDAGVEYATLAQQTQARGYQSRARADYHVDPTDVVGLLCVRAAKSGGESSIVSTSAIYNEILAHHPEHLAVLTRRFPYSRKGQQAPDESPVTDPIPIFVRHATRVSCRYTRSYILGGAQVLGRELSAQEMDALACFEAIAGRRDMALSMAFEPGDIQFLNNFLVVHGRTAYEDHPEPHRRRFLYRLWLDMGDAEPWCREDMAMRRAHARFGNLGRTAAEWAVLRQR</sequence>
<name>A0A556ABS6_9BURK</name>
<keyword evidence="3" id="KW-0045">Antibiotic biosynthesis</keyword>
<evidence type="ECO:0000256" key="4">
    <source>
        <dbReference type="SAM" id="MobiDB-lite"/>
    </source>
</evidence>
<comment type="cofactor">
    <cofactor evidence="1">
        <name>Fe(2+)</name>
        <dbReference type="ChEBI" id="CHEBI:29033"/>
    </cofactor>
</comment>
<keyword evidence="2" id="KW-0560">Oxidoreductase</keyword>
<dbReference type="Proteomes" id="UP000318405">
    <property type="component" value="Unassembled WGS sequence"/>
</dbReference>
<evidence type="ECO:0000256" key="1">
    <source>
        <dbReference type="ARBA" id="ARBA00001954"/>
    </source>
</evidence>
<dbReference type="Pfam" id="PF02668">
    <property type="entry name" value="TauD"/>
    <property type="match status" value="1"/>
</dbReference>
<evidence type="ECO:0000313" key="7">
    <source>
        <dbReference type="Proteomes" id="UP000318405"/>
    </source>
</evidence>
<dbReference type="GO" id="GO:0016706">
    <property type="term" value="F:2-oxoglutarate-dependent dioxygenase activity"/>
    <property type="evidence" value="ECO:0007669"/>
    <property type="project" value="UniProtKB-ARBA"/>
</dbReference>
<dbReference type="PANTHER" id="PTHR10696:SF56">
    <property type="entry name" value="TAUD_TFDA-LIKE DOMAIN-CONTAINING PROTEIN"/>
    <property type="match status" value="1"/>
</dbReference>
<accession>A0A556ABS6</accession>